<sequence>MVSAYSIGTAKRDSPNKNFVPAPNAYSLNNQTTTPQWTIGGKVRREIKIKSCSPGPGQYPYKSQINGAPCCTFKGKLKQKVISQSPGPGNYKEDQYLTIQKRIPSYSMGVKIDKIIKNFVPGPGTYDLNQTYLTMNSSKFPLEKRLKTMDDGASSPGPGQYNMTNYDKFSPHKSQPSWRFGSKNNLKMHSSLDMSSPGPGMYELKSTLTQQSFTLKPKLKTQECDKYIPGPGKYSPDISFIKYAQPVFKMGKESRIPQQKISQNPGPGRYYSENYDARNKKMQPSYSLSKANRTSMSDNDSQFVPGPGAYNYPPQKLGNITIKGARTQIRPQRIPGPGTYNPQDKLCYSYDGSVKIVKVAKQIKALSSDKQPGPGAYELKNTLMGPSWGFGKSNKRKPIYNINNSPGPGTYNVPSKFADVPKYLNCKPKFQI</sequence>
<protein>
    <submittedName>
        <fullName evidence="1">Uncharacterized protein</fullName>
    </submittedName>
</protein>
<proteinExistence type="predicted"/>
<name>A0A8S1KYI9_PARPR</name>
<gene>
    <name evidence="1" type="ORF">PPRIM_AZ9-3.1.T0280145</name>
</gene>
<dbReference type="AlphaFoldDB" id="A0A8S1KYI9"/>
<dbReference type="EMBL" id="CAJJDM010000027">
    <property type="protein sequence ID" value="CAD8058965.1"/>
    <property type="molecule type" value="Genomic_DNA"/>
</dbReference>
<reference evidence="1" key="1">
    <citation type="submission" date="2021-01" db="EMBL/GenBank/DDBJ databases">
        <authorList>
            <consortium name="Genoscope - CEA"/>
            <person name="William W."/>
        </authorList>
    </citation>
    <scope>NUCLEOTIDE SEQUENCE</scope>
</reference>
<keyword evidence="2" id="KW-1185">Reference proteome</keyword>
<dbReference type="Pfam" id="PF07004">
    <property type="entry name" value="SHIPPO-rpt"/>
    <property type="match status" value="12"/>
</dbReference>
<dbReference type="PANTHER" id="PTHR21580:SF28">
    <property type="entry name" value="BOREALIN N-TERMINAL DOMAIN-CONTAINING PROTEIN-RELATED"/>
    <property type="match status" value="1"/>
</dbReference>
<organism evidence="1 2">
    <name type="scientific">Paramecium primaurelia</name>
    <dbReference type="NCBI Taxonomy" id="5886"/>
    <lineage>
        <taxon>Eukaryota</taxon>
        <taxon>Sar</taxon>
        <taxon>Alveolata</taxon>
        <taxon>Ciliophora</taxon>
        <taxon>Intramacronucleata</taxon>
        <taxon>Oligohymenophorea</taxon>
        <taxon>Peniculida</taxon>
        <taxon>Parameciidae</taxon>
        <taxon>Paramecium</taxon>
    </lineage>
</organism>
<dbReference type="InterPro" id="IPR010736">
    <property type="entry name" value="SHIPPO-rpt"/>
</dbReference>
<evidence type="ECO:0000313" key="2">
    <source>
        <dbReference type="Proteomes" id="UP000688137"/>
    </source>
</evidence>
<dbReference type="OMA" id="IPHYERS"/>
<dbReference type="Proteomes" id="UP000688137">
    <property type="component" value="Unassembled WGS sequence"/>
</dbReference>
<evidence type="ECO:0000313" key="1">
    <source>
        <dbReference type="EMBL" id="CAD8058965.1"/>
    </source>
</evidence>
<dbReference type="PANTHER" id="PTHR21580">
    <property type="entry name" value="SHIPPO-1-RELATED"/>
    <property type="match status" value="1"/>
</dbReference>
<accession>A0A8S1KYI9</accession>
<comment type="caution">
    <text evidence="1">The sequence shown here is derived from an EMBL/GenBank/DDBJ whole genome shotgun (WGS) entry which is preliminary data.</text>
</comment>
<dbReference type="InterPro" id="IPR051291">
    <property type="entry name" value="CIMAP"/>
</dbReference>